<dbReference type="AlphaFoldDB" id="S8AI48"/>
<accession>S8AI48</accession>
<sequence>MTDTPCIIAPTILKLNPNARLLSYKVRDDITAPAQYYPLPLPLGDHIASKYSKDDTPKLHGQIDRSILVYGTRVGLTILYPRRTRLREPEPESPDLEAEDSDRESYPEIPDSESDRGEWVRIVYENEEDEALFNSRLDDLGLNSVEYNTKYEYSSELDDSCATRNTRFPCAYSIEFHNPVVEIAFPKLSLSTDGEPLAQRLYISVTTQDGMIRLVAIPFRVPPPGVSSTKNLSKEFPVDIITLKGPNTPGETEHQVWYIIVGSMGFYGQVCIWKIRILGNGQLGQSSKFAFNIQNFCTGEITTNLRSIKNSVRFDDSPNTVAFHIAQKLNGTVSVVHLNPFTGAIEHMTTMCAPVLKGATVLQNLGERILPIPLAKERILAIDLLFCRDPPSGLVYQLWAILENGEYGYWDLKKAGPMFQQQGFFQSSTPPNGRRHSASIIVTLRRLDDGTTKPVCIARFNRTIQCSGTAKDFRYKLGEILSHHSNTLSRSPFVNVDDTQRLVMTEMFRGFMILEYNVSSDSSETYFHKNGRESTVPDSPWKRAVEGRKKIDRNRLRGEREIEQLSRMLHNQQFSRDNSENIQSEDQNQEEKYWPFVGKYRLYPSALSHP</sequence>
<dbReference type="EMBL" id="AQGS01000274">
    <property type="protein sequence ID" value="EPS40806.1"/>
    <property type="molecule type" value="Genomic_DNA"/>
</dbReference>
<reference evidence="2 3" key="1">
    <citation type="journal article" date="2013" name="PLoS Genet.">
        <title>Genomic mechanisms accounting for the adaptation to parasitism in nematode-trapping fungi.</title>
        <authorList>
            <person name="Meerupati T."/>
            <person name="Andersson K.M."/>
            <person name="Friman E."/>
            <person name="Kumar D."/>
            <person name="Tunlid A."/>
            <person name="Ahren D."/>
        </authorList>
    </citation>
    <scope>NUCLEOTIDE SEQUENCE [LARGE SCALE GENOMIC DNA]</scope>
    <source>
        <strain evidence="2 3">CBS 200.50</strain>
    </source>
</reference>
<evidence type="ECO:0000256" key="1">
    <source>
        <dbReference type="SAM" id="MobiDB-lite"/>
    </source>
</evidence>
<feature type="compositionally biased region" description="Acidic residues" evidence="1">
    <location>
        <begin position="91"/>
        <end position="102"/>
    </location>
</feature>
<dbReference type="Proteomes" id="UP000015100">
    <property type="component" value="Unassembled WGS sequence"/>
</dbReference>
<evidence type="ECO:0000313" key="2">
    <source>
        <dbReference type="EMBL" id="EPS40806.1"/>
    </source>
</evidence>
<organism evidence="2 3">
    <name type="scientific">Dactylellina haptotyla (strain CBS 200.50)</name>
    <name type="common">Nematode-trapping fungus</name>
    <name type="synonym">Monacrosporium haptotylum</name>
    <dbReference type="NCBI Taxonomy" id="1284197"/>
    <lineage>
        <taxon>Eukaryota</taxon>
        <taxon>Fungi</taxon>
        <taxon>Dikarya</taxon>
        <taxon>Ascomycota</taxon>
        <taxon>Pezizomycotina</taxon>
        <taxon>Orbiliomycetes</taxon>
        <taxon>Orbiliales</taxon>
        <taxon>Orbiliaceae</taxon>
        <taxon>Dactylellina</taxon>
    </lineage>
</organism>
<gene>
    <name evidence="2" type="ORF">H072_5321</name>
</gene>
<evidence type="ECO:0000313" key="3">
    <source>
        <dbReference type="Proteomes" id="UP000015100"/>
    </source>
</evidence>
<feature type="compositionally biased region" description="Polar residues" evidence="1">
    <location>
        <begin position="571"/>
        <end position="586"/>
    </location>
</feature>
<protein>
    <submittedName>
        <fullName evidence="2">Uncharacterized protein</fullName>
    </submittedName>
</protein>
<proteinExistence type="predicted"/>
<feature type="region of interest" description="Disordered" evidence="1">
    <location>
        <begin position="571"/>
        <end position="590"/>
    </location>
</feature>
<dbReference type="HOGENOM" id="CLU_458569_0_0_1"/>
<keyword evidence="3" id="KW-1185">Reference proteome</keyword>
<dbReference type="OrthoDB" id="5275578at2759"/>
<feature type="region of interest" description="Disordered" evidence="1">
    <location>
        <begin position="85"/>
        <end position="114"/>
    </location>
</feature>
<name>S8AI48_DACHA</name>
<comment type="caution">
    <text evidence="2">The sequence shown here is derived from an EMBL/GenBank/DDBJ whole genome shotgun (WGS) entry which is preliminary data.</text>
</comment>
<reference evidence="3" key="2">
    <citation type="submission" date="2013-04" db="EMBL/GenBank/DDBJ databases">
        <title>Genomic mechanisms accounting for the adaptation to parasitism in nematode-trapping fungi.</title>
        <authorList>
            <person name="Ahren D.G."/>
        </authorList>
    </citation>
    <scope>NUCLEOTIDE SEQUENCE [LARGE SCALE GENOMIC DNA]</scope>
    <source>
        <strain evidence="3">CBS 200.50</strain>
    </source>
</reference>